<evidence type="ECO:0000313" key="6">
    <source>
        <dbReference type="EMBL" id="ACN40215.1"/>
    </source>
</evidence>
<evidence type="ECO:0000256" key="4">
    <source>
        <dbReference type="RuleBase" id="RU003682"/>
    </source>
</evidence>
<dbReference type="FunFam" id="2.60.120.330:FF:000079">
    <property type="entry name" value="Protein SRG1"/>
    <property type="match status" value="1"/>
</dbReference>
<keyword evidence="2 4" id="KW-0479">Metal-binding</keyword>
<sequence>MAMENWAFTRVQTLADSGIQTIPPEYVRRVEKTHHDPNRFQVPIIDLQLGFSSQQHDQYDSIAAQISRAAENWGFFQIINHGIPDSLIARVQEASKAFFQLPTQEKEAYANEAQNPIGYGSKIGYSPDSEAKLEWGDYYYNAIWPPDMRDMSKWPIQLSDFTESMDEYSRELSKLFELLMEVLSRDLDLESENSLNESVGGERKGLHIRINYYPPCPQPDLVVGLAPHSDPNVLTILLHDQTPGLQIRKNGAWIDVQCVPGALVVNIADQMEILSNGKFKSIEHRGVVHKDRSRMSWAVFCSPPRDVLVSPKRELIDEQHPPLYQGASYGEYLTKFFKKGLDGKGHIHDAKQQDSLVSNS</sequence>
<dbReference type="OMA" id="IRKNGAW"/>
<evidence type="ECO:0000256" key="3">
    <source>
        <dbReference type="ARBA" id="ARBA00023004"/>
    </source>
</evidence>
<dbReference type="SUPFAM" id="SSF51197">
    <property type="entry name" value="Clavaminate synthase-like"/>
    <property type="match status" value="1"/>
</dbReference>
<organism evidence="6">
    <name type="scientific">Picea sitchensis</name>
    <name type="common">Sitka spruce</name>
    <name type="synonym">Pinus sitchensis</name>
    <dbReference type="NCBI Taxonomy" id="3332"/>
    <lineage>
        <taxon>Eukaryota</taxon>
        <taxon>Viridiplantae</taxon>
        <taxon>Streptophyta</taxon>
        <taxon>Embryophyta</taxon>
        <taxon>Tracheophyta</taxon>
        <taxon>Spermatophyta</taxon>
        <taxon>Pinopsida</taxon>
        <taxon>Pinidae</taxon>
        <taxon>Conifers I</taxon>
        <taxon>Pinales</taxon>
        <taxon>Pinaceae</taxon>
        <taxon>Picea</taxon>
    </lineage>
</organism>
<keyword evidence="4" id="KW-0560">Oxidoreductase</keyword>
<dbReference type="GO" id="GO:0046872">
    <property type="term" value="F:metal ion binding"/>
    <property type="evidence" value="ECO:0007669"/>
    <property type="project" value="UniProtKB-KW"/>
</dbReference>
<dbReference type="AlphaFoldDB" id="C0PQX5"/>
<dbReference type="Pfam" id="PF03171">
    <property type="entry name" value="2OG-FeII_Oxy"/>
    <property type="match status" value="1"/>
</dbReference>
<evidence type="ECO:0000256" key="1">
    <source>
        <dbReference type="ARBA" id="ARBA00008056"/>
    </source>
</evidence>
<dbReference type="Pfam" id="PF14226">
    <property type="entry name" value="DIOX_N"/>
    <property type="match status" value="1"/>
</dbReference>
<reference evidence="6" key="1">
    <citation type="submission" date="2009-02" db="EMBL/GenBank/DDBJ databases">
        <title>Full length sequence-verified cDNA sequences from Sitka spruce (Picea sitchensis).</title>
        <authorList>
            <person name="Reid K.E."/>
            <person name="Liao N."/>
            <person name="Ralph S."/>
            <person name="Kolosova N."/>
            <person name="Oddy C."/>
            <person name="Moore R."/>
            <person name="Mayo M."/>
            <person name="Wagner S."/>
            <person name="King J."/>
            <person name="Yanchuk A."/>
            <person name="Holt R."/>
            <person name="Jones S."/>
            <person name="Marra M."/>
            <person name="Ritland C.E."/>
            <person name="Ritland K."/>
            <person name="Bohlmann J."/>
        </authorList>
    </citation>
    <scope>NUCLEOTIDE SEQUENCE</scope>
    <source>
        <tissue evidence="6">Green portion of the leader tissue</tissue>
    </source>
</reference>
<dbReference type="InterPro" id="IPR027443">
    <property type="entry name" value="IPNS-like_sf"/>
</dbReference>
<dbReference type="PANTHER" id="PTHR47991">
    <property type="entry name" value="OXOGLUTARATE/IRON-DEPENDENT DIOXYGENASE"/>
    <property type="match status" value="1"/>
</dbReference>
<protein>
    <recommendedName>
        <fullName evidence="5">Fe2OG dioxygenase domain-containing protein</fullName>
    </recommendedName>
</protein>
<comment type="similarity">
    <text evidence="1 4">Belongs to the iron/ascorbate-dependent oxidoreductase family.</text>
</comment>
<name>C0PQX5_PICSI</name>
<proteinExistence type="evidence at transcript level"/>
<dbReference type="InterPro" id="IPR005123">
    <property type="entry name" value="Oxoglu/Fe-dep_dioxygenase_dom"/>
</dbReference>
<evidence type="ECO:0000259" key="5">
    <source>
        <dbReference type="PROSITE" id="PS51471"/>
    </source>
</evidence>
<dbReference type="Gene3D" id="2.60.120.330">
    <property type="entry name" value="B-lactam Antibiotic, Isopenicillin N Synthase, Chain"/>
    <property type="match status" value="1"/>
</dbReference>
<dbReference type="InterPro" id="IPR044861">
    <property type="entry name" value="IPNS-like_FE2OG_OXY"/>
</dbReference>
<dbReference type="PROSITE" id="PS51471">
    <property type="entry name" value="FE2OG_OXY"/>
    <property type="match status" value="1"/>
</dbReference>
<dbReference type="InterPro" id="IPR026992">
    <property type="entry name" value="DIOX_N"/>
</dbReference>
<dbReference type="EMBL" id="BT070712">
    <property type="protein sequence ID" value="ACN40215.1"/>
    <property type="molecule type" value="mRNA"/>
</dbReference>
<keyword evidence="3 4" id="KW-0408">Iron</keyword>
<dbReference type="InterPro" id="IPR050295">
    <property type="entry name" value="Plant_2OG-oxidoreductases"/>
</dbReference>
<dbReference type="GO" id="GO:0016491">
    <property type="term" value="F:oxidoreductase activity"/>
    <property type="evidence" value="ECO:0007669"/>
    <property type="project" value="UniProtKB-KW"/>
</dbReference>
<accession>C0PQX5</accession>
<feature type="domain" description="Fe2OG dioxygenase" evidence="5">
    <location>
        <begin position="204"/>
        <end position="303"/>
    </location>
</feature>
<evidence type="ECO:0000256" key="2">
    <source>
        <dbReference type="ARBA" id="ARBA00022723"/>
    </source>
</evidence>